<protein>
    <submittedName>
        <fullName evidence="1">Uncharacterized protein</fullName>
    </submittedName>
</protein>
<dbReference type="EMBL" id="BT062553">
    <property type="protein sequence ID" value="ACN27250.1"/>
    <property type="molecule type" value="mRNA"/>
</dbReference>
<dbReference type="HOGENOM" id="CLU_2254041_0_0_1"/>
<sequence>MLPARPPRRAAPSPWYPCELLLPRPVSSSGLAGCHRRFSDLASTLNRCSTPCHAALSSFAILILANFPRCFSATTVSAPTRRARFVFGSSPRILRKRKLQYIGR</sequence>
<name>C0P2N4_MAIZE</name>
<reference evidence="1" key="1">
    <citation type="journal article" date="2009" name="PLoS Genet.">
        <title>Sequencing, mapping, and analysis of 27,455 maize full-length cDNAs.</title>
        <authorList>
            <person name="Soderlund C."/>
            <person name="Descour A."/>
            <person name="Kudrna D."/>
            <person name="Bomhoff M."/>
            <person name="Boyd L."/>
            <person name="Currie J."/>
            <person name="Angelova A."/>
            <person name="Collura K."/>
            <person name="Wissotski M."/>
            <person name="Ashley E."/>
            <person name="Morrow D."/>
            <person name="Fernandes J."/>
            <person name="Walbot V."/>
            <person name="Yu Y."/>
        </authorList>
    </citation>
    <scope>NUCLEOTIDE SEQUENCE</scope>
    <source>
        <strain evidence="1">B73</strain>
    </source>
</reference>
<evidence type="ECO:0000313" key="1">
    <source>
        <dbReference type="EMBL" id="ACN27250.1"/>
    </source>
</evidence>
<dbReference type="AlphaFoldDB" id="C0P2N4"/>
<organism evidence="1">
    <name type="scientific">Zea mays</name>
    <name type="common">Maize</name>
    <dbReference type="NCBI Taxonomy" id="4577"/>
    <lineage>
        <taxon>Eukaryota</taxon>
        <taxon>Viridiplantae</taxon>
        <taxon>Streptophyta</taxon>
        <taxon>Embryophyta</taxon>
        <taxon>Tracheophyta</taxon>
        <taxon>Spermatophyta</taxon>
        <taxon>Magnoliopsida</taxon>
        <taxon>Liliopsida</taxon>
        <taxon>Poales</taxon>
        <taxon>Poaceae</taxon>
        <taxon>PACMAD clade</taxon>
        <taxon>Panicoideae</taxon>
        <taxon>Andropogonodae</taxon>
        <taxon>Andropogoneae</taxon>
        <taxon>Tripsacinae</taxon>
        <taxon>Zea</taxon>
    </lineage>
</organism>
<accession>C0P2N4</accession>
<proteinExistence type="evidence at transcript level"/>